<dbReference type="InterPro" id="IPR017745">
    <property type="entry name" value="BcsE"/>
</dbReference>
<dbReference type="GeneID" id="70908685"/>
<dbReference type="NCBIfam" id="TIGR03369">
    <property type="entry name" value="cellulose_bcsE"/>
    <property type="match status" value="1"/>
</dbReference>
<gene>
    <name evidence="2" type="ORF">BIY26_14805</name>
</gene>
<accession>A0AAE8EMM5</accession>
<comment type="caution">
    <text evidence="2">The sequence shown here is derived from an EMBL/GenBank/DDBJ whole genome shotgun (WGS) entry which is preliminary data.</text>
</comment>
<dbReference type="EMBL" id="MJLX01000042">
    <property type="protein sequence ID" value="RLM21167.1"/>
    <property type="molecule type" value="Genomic_DNA"/>
</dbReference>
<evidence type="ECO:0000256" key="1">
    <source>
        <dbReference type="NCBIfam" id="TIGR03369"/>
    </source>
</evidence>
<dbReference type="Proteomes" id="UP000285972">
    <property type="component" value="Unassembled WGS sequence"/>
</dbReference>
<dbReference type="GO" id="GO:0035438">
    <property type="term" value="F:cyclic-di-GMP binding"/>
    <property type="evidence" value="ECO:0007669"/>
    <property type="project" value="InterPro"/>
</dbReference>
<dbReference type="RefSeq" id="WP_095835842.1">
    <property type="nucleotide sequence ID" value="NZ_CP014137.1"/>
</dbReference>
<name>A0AAE8EMM5_9GAMM</name>
<dbReference type="KEGG" id="bgj:AWC36_17845"/>
<organism evidence="2 3">
    <name type="scientific">Brenneria goodwinii</name>
    <dbReference type="NCBI Taxonomy" id="1109412"/>
    <lineage>
        <taxon>Bacteria</taxon>
        <taxon>Pseudomonadati</taxon>
        <taxon>Pseudomonadota</taxon>
        <taxon>Gammaproteobacteria</taxon>
        <taxon>Enterobacterales</taxon>
        <taxon>Pectobacteriaceae</taxon>
        <taxon>Brenneria</taxon>
    </lineage>
</organism>
<protein>
    <recommendedName>
        <fullName evidence="1">Cellulose biosynthesis protein BcsE</fullName>
    </recommendedName>
</protein>
<proteinExistence type="predicted"/>
<evidence type="ECO:0000313" key="2">
    <source>
        <dbReference type="EMBL" id="RLM21167.1"/>
    </source>
</evidence>
<dbReference type="AlphaFoldDB" id="A0AAE8EMM5"/>
<dbReference type="Pfam" id="PF10995">
    <property type="entry name" value="CBP_BcsE"/>
    <property type="match status" value="1"/>
</dbReference>
<evidence type="ECO:0000313" key="3">
    <source>
        <dbReference type="Proteomes" id="UP000285972"/>
    </source>
</evidence>
<sequence>MTQSFSLGVRRLWNEISLLQPPGFYWVNIERQLDAVLFCRQLISAQTNNARAALICCGENNEPLFTSLFLTKLKQFPYYILPKKKAALFHFTNDLMRELKPQEWLFVFYAPASLWRNIDQEEIQRWVTETGEWLRQRQCTLIILSYGGDTGKLGNMLISQHRALSGLASLYRQQDRALYSVSWWSTENGMTANQVQMLQPEAEGWRVVDDEERLPAPFLNDEGLFLAEKSVLEGAPALSGSWHLFDENQKITDRGMSAHAATLVFALHKTSQVDGLARQIHRLRRQRGNMLKMVVREMRHALRSSDERLLLACGANTIVAYTEPLSRFLSRLESVQGQHFTRLIATDIEPLLSMTRPSNVKGYLPPDRFAQCVNQLMSNTMIPEGSKGLLVALRPVAGLRAAQALTICHLRRFGDVITLSQGRLLLFLFTCRMNELDMALKTIFRLSVDEIFSHRVVWSQDPQIFSEISALSASRGDDGISATNNDIPAHRKPLSPANQIVRRQPVTISLLTGEQRENTC</sequence>
<reference evidence="2 3" key="1">
    <citation type="submission" date="2016-09" db="EMBL/GenBank/DDBJ databases">
        <authorList>
            <person name="Doonan J."/>
            <person name="Pachebat J.A."/>
            <person name="Golyshin P.N."/>
            <person name="Denman S."/>
            <person name="Mcdonald J.E."/>
        </authorList>
    </citation>
    <scope>NUCLEOTIDE SEQUENCE [LARGE SCALE GENOMIC DNA]</scope>
    <source>
        <strain evidence="2 3">FRB141</strain>
    </source>
</reference>